<dbReference type="EMBL" id="AP027924">
    <property type="protein sequence ID" value="BED91880.1"/>
    <property type="molecule type" value="Genomic_DNA"/>
</dbReference>
<dbReference type="AlphaFoldDB" id="A0AA48IAG9"/>
<dbReference type="PANTHER" id="PTHR11669:SF8">
    <property type="entry name" value="DNA POLYMERASE III SUBUNIT DELTA"/>
    <property type="match status" value="1"/>
</dbReference>
<proteinExistence type="predicted"/>
<dbReference type="Gene3D" id="3.40.50.300">
    <property type="entry name" value="P-loop containing nucleotide triphosphate hydrolases"/>
    <property type="match status" value="1"/>
</dbReference>
<dbReference type="PANTHER" id="PTHR11669">
    <property type="entry name" value="REPLICATION FACTOR C / DNA POLYMERASE III GAMMA-TAU SUBUNIT"/>
    <property type="match status" value="1"/>
</dbReference>
<protein>
    <recommendedName>
        <fullName evidence="2">DNA polymerase III subunit delta</fullName>
    </recommendedName>
</protein>
<name>A0AA48IAG9_9FIRM</name>
<dbReference type="Pfam" id="PF13177">
    <property type="entry name" value="DNA_pol3_delta2"/>
    <property type="match status" value="1"/>
</dbReference>
<reference evidence="1" key="1">
    <citation type="journal article" date="2023" name="ISME J.">
        <title>Emergence of putative energy parasites within Clostridia revealed by genome analysis of a novel endosymbiotic clade.</title>
        <authorList>
            <person name="Takahashi K."/>
            <person name="Kuwahara H."/>
            <person name="Horikawa Y."/>
            <person name="Izawa K."/>
            <person name="Kato D."/>
            <person name="Inagaki T."/>
            <person name="Yuki M."/>
            <person name="Ohkuma M."/>
            <person name="Hongoh Y."/>
        </authorList>
    </citation>
    <scope>NUCLEOTIDE SEQUENCE</scope>
    <source>
        <strain evidence="1">CfP3-15</strain>
    </source>
</reference>
<organism evidence="1">
    <name type="scientific">Candidatus Improbicoccus pseudotrichonymphae</name>
    <dbReference type="NCBI Taxonomy" id="3033792"/>
    <lineage>
        <taxon>Bacteria</taxon>
        <taxon>Bacillati</taxon>
        <taxon>Bacillota</taxon>
        <taxon>Clostridia</taxon>
        <taxon>Candidatus Improbicoccus</taxon>
    </lineage>
</organism>
<dbReference type="InterPro" id="IPR027417">
    <property type="entry name" value="P-loop_NTPase"/>
</dbReference>
<dbReference type="InterPro" id="IPR050238">
    <property type="entry name" value="DNA_Rep/Repair_Clamp_Loader"/>
</dbReference>
<evidence type="ECO:0008006" key="2">
    <source>
        <dbReference type="Google" id="ProtNLM"/>
    </source>
</evidence>
<dbReference type="GO" id="GO:0006261">
    <property type="term" value="P:DNA-templated DNA replication"/>
    <property type="evidence" value="ECO:0007669"/>
    <property type="project" value="TreeGrafter"/>
</dbReference>
<dbReference type="SUPFAM" id="SSF52540">
    <property type="entry name" value="P-loop containing nucleoside triphosphate hydrolases"/>
    <property type="match status" value="1"/>
</dbReference>
<dbReference type="Proteomes" id="UP001337580">
    <property type="component" value="Chromosome"/>
</dbReference>
<evidence type="ECO:0000313" key="1">
    <source>
        <dbReference type="EMBL" id="BED91880.1"/>
    </source>
</evidence>
<accession>A0AA48IAG9</accession>
<sequence>MLENIPHALILESCRGFGIQEVKEVCTQILGKEHEKKIKKNIHPDVYFVCKKEKNSVGINEIRFLIRDCFLNSYESGKKIYIIKNSDKMTFQAQNALLKILEEPPENVYFILLCENHRNLLPTIISRLCFLDKENFDIKSKDIIDEKSLKSESEILDFVKAVSGNDDYEIIKILNKFSKNREILKKFLISLKIKIISSELSCDEKLINICEKINYVIKLIDRNVNLSLALCLIV</sequence>
<gene>
    <name evidence="1" type="ORF">CfP315_0422</name>
</gene>
<dbReference type="KEGG" id="ips:CfP315_0422"/>